<sequence>MTLDHQQRWFTGWGDDDDSKSPSTSQSLKTPSLGLTWTNQIAARIALIKEPEYSEGLDAGGERELVRWRRRMRVVFAAWAAPNEGVEFEIGEGG</sequence>
<feature type="region of interest" description="Disordered" evidence="1">
    <location>
        <begin position="1"/>
        <end position="31"/>
    </location>
</feature>
<evidence type="ECO:0000313" key="2">
    <source>
        <dbReference type="EMBL" id="KAK5221470.1"/>
    </source>
</evidence>
<name>A0ABR0LT91_9PEZI</name>
<gene>
    <name evidence="2" type="primary">rhp57_2</name>
    <name evidence="2" type="ORF">LTR16_012799</name>
</gene>
<accession>A0ABR0LT91</accession>
<evidence type="ECO:0000313" key="3">
    <source>
        <dbReference type="Proteomes" id="UP001357485"/>
    </source>
</evidence>
<evidence type="ECO:0000256" key="1">
    <source>
        <dbReference type="SAM" id="MobiDB-lite"/>
    </source>
</evidence>
<feature type="compositionally biased region" description="Polar residues" evidence="1">
    <location>
        <begin position="21"/>
        <end position="31"/>
    </location>
</feature>
<comment type="caution">
    <text evidence="2">The sequence shown here is derived from an EMBL/GenBank/DDBJ whole genome shotgun (WGS) entry which is preliminary data.</text>
</comment>
<keyword evidence="3" id="KW-1185">Reference proteome</keyword>
<dbReference type="EMBL" id="JAVRRA010013883">
    <property type="protein sequence ID" value="KAK5221470.1"/>
    <property type="molecule type" value="Genomic_DNA"/>
</dbReference>
<reference evidence="2 3" key="1">
    <citation type="submission" date="2023-08" db="EMBL/GenBank/DDBJ databases">
        <title>Black Yeasts Isolated from many extreme environments.</title>
        <authorList>
            <person name="Coleine C."/>
            <person name="Stajich J.E."/>
            <person name="Selbmann L."/>
        </authorList>
    </citation>
    <scope>NUCLEOTIDE SEQUENCE [LARGE SCALE GENOMIC DNA]</scope>
    <source>
        <strain evidence="2 3">CCFEE 536</strain>
    </source>
</reference>
<protein>
    <submittedName>
        <fullName evidence="2">DNA repair protein rhp57</fullName>
    </submittedName>
</protein>
<dbReference type="Proteomes" id="UP001357485">
    <property type="component" value="Unassembled WGS sequence"/>
</dbReference>
<proteinExistence type="predicted"/>
<organism evidence="2 3">
    <name type="scientific">Cryomyces antarcticus</name>
    <dbReference type="NCBI Taxonomy" id="329879"/>
    <lineage>
        <taxon>Eukaryota</taxon>
        <taxon>Fungi</taxon>
        <taxon>Dikarya</taxon>
        <taxon>Ascomycota</taxon>
        <taxon>Pezizomycotina</taxon>
        <taxon>Dothideomycetes</taxon>
        <taxon>Dothideomycetes incertae sedis</taxon>
        <taxon>Cryomyces</taxon>
    </lineage>
</organism>
<feature type="non-terminal residue" evidence="2">
    <location>
        <position position="94"/>
    </location>
</feature>